<feature type="region of interest" description="Disordered" evidence="8">
    <location>
        <begin position="141"/>
        <end position="195"/>
    </location>
</feature>
<keyword evidence="3" id="KW-0645">Protease</keyword>
<name>A6G4U6_9BACT</name>
<comment type="cofactor">
    <cofactor evidence="1">
        <name>Zn(2+)</name>
        <dbReference type="ChEBI" id="CHEBI:29105"/>
    </cofactor>
</comment>
<dbReference type="CDD" id="cd00596">
    <property type="entry name" value="Peptidase_M14_like"/>
    <property type="match status" value="1"/>
</dbReference>
<comment type="similarity">
    <text evidence="2 7">Belongs to the peptidase M14 family.</text>
</comment>
<evidence type="ECO:0000256" key="3">
    <source>
        <dbReference type="ARBA" id="ARBA00022670"/>
    </source>
</evidence>
<gene>
    <name evidence="10" type="ORF">PPSIR1_10560</name>
</gene>
<protein>
    <recommendedName>
        <fullName evidence="9">Peptidase M14 domain-containing protein</fullName>
    </recommendedName>
</protein>
<evidence type="ECO:0000256" key="8">
    <source>
        <dbReference type="SAM" id="MobiDB-lite"/>
    </source>
</evidence>
<dbReference type="PANTHER" id="PTHR11705">
    <property type="entry name" value="PROTEASE FAMILY M14 CARBOXYPEPTIDASE A,B"/>
    <property type="match status" value="1"/>
</dbReference>
<keyword evidence="6" id="KW-0482">Metalloprotease</keyword>
<feature type="region of interest" description="Disordered" evidence="8">
    <location>
        <begin position="1"/>
        <end position="34"/>
    </location>
</feature>
<keyword evidence="4" id="KW-0378">Hydrolase</keyword>
<reference evidence="10 11" key="1">
    <citation type="submission" date="2007-06" db="EMBL/GenBank/DDBJ databases">
        <authorList>
            <person name="Shimkets L."/>
            <person name="Ferriera S."/>
            <person name="Johnson J."/>
            <person name="Kravitz S."/>
            <person name="Beeson K."/>
            <person name="Sutton G."/>
            <person name="Rogers Y.-H."/>
            <person name="Friedman R."/>
            <person name="Frazier M."/>
            <person name="Venter J.C."/>
        </authorList>
    </citation>
    <scope>NUCLEOTIDE SEQUENCE [LARGE SCALE GENOMIC DNA]</scope>
    <source>
        <strain evidence="10 11">SIR-1</strain>
    </source>
</reference>
<dbReference type="PANTHER" id="PTHR11705:SF143">
    <property type="entry name" value="SLL0236 PROTEIN"/>
    <property type="match status" value="1"/>
</dbReference>
<proteinExistence type="inferred from homology"/>
<dbReference type="Pfam" id="PF00246">
    <property type="entry name" value="Peptidase_M14"/>
    <property type="match status" value="1"/>
</dbReference>
<accession>A6G4U6</accession>
<organism evidence="10 11">
    <name type="scientific">Plesiocystis pacifica SIR-1</name>
    <dbReference type="NCBI Taxonomy" id="391625"/>
    <lineage>
        <taxon>Bacteria</taxon>
        <taxon>Pseudomonadati</taxon>
        <taxon>Myxococcota</taxon>
        <taxon>Polyangia</taxon>
        <taxon>Nannocystales</taxon>
        <taxon>Nannocystaceae</taxon>
        <taxon>Plesiocystis</taxon>
    </lineage>
</organism>
<comment type="caution">
    <text evidence="10">The sequence shown here is derived from an EMBL/GenBank/DDBJ whole genome shotgun (WGS) entry which is preliminary data.</text>
</comment>
<dbReference type="STRING" id="391625.PPSIR1_10560"/>
<dbReference type="GO" id="GO:0004181">
    <property type="term" value="F:metallocarboxypeptidase activity"/>
    <property type="evidence" value="ECO:0007669"/>
    <property type="project" value="InterPro"/>
</dbReference>
<keyword evidence="5" id="KW-0862">Zinc</keyword>
<dbReference type="SMART" id="SM00631">
    <property type="entry name" value="Zn_pept"/>
    <property type="match status" value="1"/>
</dbReference>
<dbReference type="Gene3D" id="3.40.630.10">
    <property type="entry name" value="Zn peptidases"/>
    <property type="match status" value="1"/>
</dbReference>
<evidence type="ECO:0000256" key="7">
    <source>
        <dbReference type="PROSITE-ProRule" id="PRU01379"/>
    </source>
</evidence>
<feature type="compositionally biased region" description="Basic and acidic residues" evidence="8">
    <location>
        <begin position="150"/>
        <end position="160"/>
    </location>
</feature>
<dbReference type="InterPro" id="IPR000834">
    <property type="entry name" value="Peptidase_M14"/>
</dbReference>
<evidence type="ECO:0000313" key="10">
    <source>
        <dbReference type="EMBL" id="EDM79038.1"/>
    </source>
</evidence>
<dbReference type="Proteomes" id="UP000005801">
    <property type="component" value="Unassembled WGS sequence"/>
</dbReference>
<evidence type="ECO:0000256" key="4">
    <source>
        <dbReference type="ARBA" id="ARBA00022801"/>
    </source>
</evidence>
<comment type="caution">
    <text evidence="7">Lacks conserved residue(s) required for the propagation of feature annotation.</text>
</comment>
<evidence type="ECO:0000313" key="11">
    <source>
        <dbReference type="Proteomes" id="UP000005801"/>
    </source>
</evidence>
<evidence type="ECO:0000256" key="5">
    <source>
        <dbReference type="ARBA" id="ARBA00022833"/>
    </source>
</evidence>
<evidence type="ECO:0000256" key="6">
    <source>
        <dbReference type="ARBA" id="ARBA00023049"/>
    </source>
</evidence>
<dbReference type="GO" id="GO:0005615">
    <property type="term" value="C:extracellular space"/>
    <property type="evidence" value="ECO:0007669"/>
    <property type="project" value="TreeGrafter"/>
</dbReference>
<evidence type="ECO:0000259" key="9">
    <source>
        <dbReference type="PROSITE" id="PS52035"/>
    </source>
</evidence>
<dbReference type="GO" id="GO:0008270">
    <property type="term" value="F:zinc ion binding"/>
    <property type="evidence" value="ECO:0007669"/>
    <property type="project" value="InterPro"/>
</dbReference>
<dbReference type="PROSITE" id="PS52035">
    <property type="entry name" value="PEPTIDASE_M14"/>
    <property type="match status" value="1"/>
</dbReference>
<feature type="domain" description="Peptidase M14" evidence="9">
    <location>
        <begin position="25"/>
        <end position="344"/>
    </location>
</feature>
<evidence type="ECO:0000256" key="2">
    <source>
        <dbReference type="ARBA" id="ARBA00005988"/>
    </source>
</evidence>
<dbReference type="EMBL" id="ABCS01000023">
    <property type="protein sequence ID" value="EDM79038.1"/>
    <property type="molecule type" value="Genomic_DNA"/>
</dbReference>
<dbReference type="SUPFAM" id="SSF53187">
    <property type="entry name" value="Zn-dependent exopeptidases"/>
    <property type="match status" value="1"/>
</dbReference>
<dbReference type="GO" id="GO:0006508">
    <property type="term" value="P:proteolysis"/>
    <property type="evidence" value="ECO:0007669"/>
    <property type="project" value="UniProtKB-KW"/>
</dbReference>
<dbReference type="AlphaFoldDB" id="A6G4U6"/>
<dbReference type="eggNOG" id="COG2866">
    <property type="taxonomic scope" value="Bacteria"/>
</dbReference>
<evidence type="ECO:0000256" key="1">
    <source>
        <dbReference type="ARBA" id="ARBA00001947"/>
    </source>
</evidence>
<dbReference type="PRINTS" id="PR00765">
    <property type="entry name" value="CRBOXYPTASEA"/>
</dbReference>
<keyword evidence="11" id="KW-1185">Reference proteome</keyword>
<feature type="compositionally biased region" description="Pro residues" evidence="8">
    <location>
        <begin position="1"/>
        <end position="15"/>
    </location>
</feature>
<sequence>MSPRPAPTPSQPPTRPSERTVTDLAPYPSPEERERELDGLVARLEGAGHTASIHNYGESVAGRPLRAVRVASKRNEAAARTEPAKVLVCANTHGPEFIGNRVAHGLLEALIAGQPQVAALHERAELWVAPCLNPDGYARTHARGGQGQLRDLRPNERGVDLNRNWPLPPGSRRLPIPGAGSSRSGDATYRGPEPLSEPETAALDALMHEQGFWACVNLHSFMGTLFPARVEDPASFRVYRELCESFTDRQTVHRYRRVASRRFDTYTGEQEDHQHHNHRCWSVCVESFPLRASFRQHLRAPSLFWRFNPRDPEPWVRNEVPAVATFLGRAAERSRPEVRTLRTT</sequence>